<dbReference type="InterPro" id="IPR036322">
    <property type="entry name" value="WD40_repeat_dom_sf"/>
</dbReference>
<dbReference type="OrthoDB" id="359405at2759"/>
<dbReference type="STRING" id="5874.Q4UEF4"/>
<dbReference type="KEGG" id="tan:TA13250"/>
<evidence type="ECO:0000259" key="6">
    <source>
        <dbReference type="Pfam" id="PF12894"/>
    </source>
</evidence>
<dbReference type="eggNOG" id="KOG0273">
    <property type="taxonomic scope" value="Eukaryota"/>
</dbReference>
<dbReference type="VEuPathDB" id="PiroplasmaDB:TA13250"/>
<proteinExistence type="predicted"/>
<reference evidence="7 8" key="1">
    <citation type="journal article" date="2005" name="Science">
        <title>Genome of the host-cell transforming parasite Theileria annulata compared with T. parva.</title>
        <authorList>
            <person name="Pain A."/>
            <person name="Renauld H."/>
            <person name="Berriman M."/>
            <person name="Murphy L."/>
            <person name="Yeats C.A."/>
            <person name="Weir W."/>
            <person name="Kerhornou A."/>
            <person name="Aslett M."/>
            <person name="Bishop R."/>
            <person name="Bouchier C."/>
            <person name="Cochet M."/>
            <person name="Coulson R.M.R."/>
            <person name="Cronin A."/>
            <person name="de Villiers E.P."/>
            <person name="Fraser A."/>
            <person name="Fosker N."/>
            <person name="Gardner M."/>
            <person name="Goble A."/>
            <person name="Griffiths-Jones S."/>
            <person name="Harris D.E."/>
            <person name="Katzer F."/>
            <person name="Larke N."/>
            <person name="Lord A."/>
            <person name="Maser P."/>
            <person name="McKellar S."/>
            <person name="Mooney P."/>
            <person name="Morton F."/>
            <person name="Nene V."/>
            <person name="O'Neil S."/>
            <person name="Price C."/>
            <person name="Quail M.A."/>
            <person name="Rabbinowitsch E."/>
            <person name="Rawlings N.D."/>
            <person name="Rutter S."/>
            <person name="Saunders D."/>
            <person name="Seeger K."/>
            <person name="Shah T."/>
            <person name="Squares R."/>
            <person name="Squares S."/>
            <person name="Tivey A."/>
            <person name="Walker A.R."/>
            <person name="Woodward J."/>
            <person name="Dobbelaere D.A.E."/>
            <person name="Langsley G."/>
            <person name="Rajandream M.A."/>
            <person name="McKeever D."/>
            <person name="Shiels B."/>
            <person name="Tait A."/>
            <person name="Barrell B.G."/>
            <person name="Hall N."/>
        </authorList>
    </citation>
    <scope>NUCLEOTIDE SEQUENCE [LARGE SCALE GENOMIC DNA]</scope>
    <source>
        <strain evidence="8">Ankara</strain>
    </source>
</reference>
<feature type="compositionally biased region" description="Basic and acidic residues" evidence="5">
    <location>
        <begin position="112"/>
        <end position="125"/>
    </location>
</feature>
<keyword evidence="8" id="KW-1185">Reference proteome</keyword>
<sequence>MKLNISSDDINLLIYRYLIENGYCHTAFSFNKEANISGNPYYVNHADKIPPNALVSFMQKAMIYIYLEYHTDDITGDQILCDETFSFFRKHNCFRKLGQSHGLPLSHSMNNSRDRTDNVESHVDKNSTTNEVSSDSLNFDLSKSGFVREDVLETNSSLFQLNHPVYVGPPQRRLSDKWQLYGYHKLFEYLDPNLSTVCHFNPLYAGYILKKTENGPSSLYKLNEAGKSSICEILLPHAKLASSESDPGVTTSSRWRHDGLVVFSGHSDGNLNLWSLEGHLLSSVKVMDSPVTSVGFSGTKAYWSEVQPESESPYYVSAGCKTGDVFVYRVDHNNCLLVNHFKQSTCVTDLEWQNNNLLSSMTADGTLTNYNVETGESSQQFVQSKNGVPFMEWDYYGRFLAIVDDSDALKVYKPRENHVNGDLSELKGHNGQLIYASWYSGTVEKSSSRICTIAMDKQMIVWDVTSGSSLMSLALDQVPTTVSVCPNDTLVAISSYGNSVKMYALPNLTLSCSFYDKTVPTSISWSSDRQHLVYNVFNLQRSLVVPLNTLSSFQSD</sequence>
<dbReference type="InterPro" id="IPR006594">
    <property type="entry name" value="LisH"/>
</dbReference>
<dbReference type="Gene3D" id="2.130.10.10">
    <property type="entry name" value="YVTN repeat-like/Quinoprotein amine dehydrogenase"/>
    <property type="match status" value="1"/>
</dbReference>
<dbReference type="AlphaFoldDB" id="Q4UEF4"/>
<dbReference type="InterPro" id="IPR001680">
    <property type="entry name" value="WD40_rpt"/>
</dbReference>
<dbReference type="InterPro" id="IPR024977">
    <property type="entry name" value="Apc4-like_WD40_dom"/>
</dbReference>
<dbReference type="PANTHER" id="PTHR22846:SF2">
    <property type="entry name" value="F-BOX-LIKE_WD REPEAT-CONTAINING PROTEIN EBI"/>
    <property type="match status" value="1"/>
</dbReference>
<name>Q4UEF4_THEAN</name>
<evidence type="ECO:0000313" key="8">
    <source>
        <dbReference type="Proteomes" id="UP000001950"/>
    </source>
</evidence>
<dbReference type="SMART" id="SM00667">
    <property type="entry name" value="LisH"/>
    <property type="match status" value="1"/>
</dbReference>
<feature type="domain" description="Anaphase-promoting complex subunit 4-like WD40" evidence="6">
    <location>
        <begin position="320"/>
        <end position="394"/>
    </location>
</feature>
<dbReference type="Gene3D" id="1.20.960.30">
    <property type="match status" value="1"/>
</dbReference>
<dbReference type="GO" id="GO:0000118">
    <property type="term" value="C:histone deacetylase complex"/>
    <property type="evidence" value="ECO:0007669"/>
    <property type="project" value="TreeGrafter"/>
</dbReference>
<dbReference type="GO" id="GO:0003714">
    <property type="term" value="F:transcription corepressor activity"/>
    <property type="evidence" value="ECO:0007669"/>
    <property type="project" value="InterPro"/>
</dbReference>
<feature type="region of interest" description="Disordered" evidence="5">
    <location>
        <begin position="105"/>
        <end position="134"/>
    </location>
</feature>
<comment type="subcellular location">
    <subcellularLocation>
        <location evidence="1">Nucleus</location>
    </subcellularLocation>
</comment>
<protein>
    <recommendedName>
        <fullName evidence="6">Anaphase-promoting complex subunit 4-like WD40 domain-containing protein</fullName>
    </recommendedName>
</protein>
<keyword evidence="3" id="KW-0677">Repeat</keyword>
<keyword evidence="2" id="KW-0853">WD repeat</keyword>
<dbReference type="Pfam" id="PF12894">
    <property type="entry name" value="ANAPC4_WD40"/>
    <property type="match status" value="1"/>
</dbReference>
<dbReference type="GeneID" id="3862254"/>
<dbReference type="EMBL" id="CR940348">
    <property type="protein sequence ID" value="CAI74535.1"/>
    <property type="molecule type" value="Genomic_DNA"/>
</dbReference>
<dbReference type="RefSeq" id="XP_952267.1">
    <property type="nucleotide sequence ID" value="XM_947174.1"/>
</dbReference>
<dbReference type="Proteomes" id="UP000001950">
    <property type="component" value="Chromosome 2"/>
</dbReference>
<dbReference type="Pfam" id="PF08513">
    <property type="entry name" value="LisH"/>
    <property type="match status" value="1"/>
</dbReference>
<dbReference type="InterPro" id="IPR045183">
    <property type="entry name" value="Ebi-like"/>
</dbReference>
<evidence type="ECO:0000256" key="2">
    <source>
        <dbReference type="ARBA" id="ARBA00022574"/>
    </source>
</evidence>
<evidence type="ECO:0000256" key="3">
    <source>
        <dbReference type="ARBA" id="ARBA00022737"/>
    </source>
</evidence>
<dbReference type="GO" id="GO:0006357">
    <property type="term" value="P:regulation of transcription by RNA polymerase II"/>
    <property type="evidence" value="ECO:0007669"/>
    <property type="project" value="TreeGrafter"/>
</dbReference>
<dbReference type="SMART" id="SM00320">
    <property type="entry name" value="WD40"/>
    <property type="match status" value="6"/>
</dbReference>
<gene>
    <name evidence="7" type="ORF">TA13250</name>
</gene>
<organism evidence="7 8">
    <name type="scientific">Theileria annulata</name>
    <dbReference type="NCBI Taxonomy" id="5874"/>
    <lineage>
        <taxon>Eukaryota</taxon>
        <taxon>Sar</taxon>
        <taxon>Alveolata</taxon>
        <taxon>Apicomplexa</taxon>
        <taxon>Aconoidasida</taxon>
        <taxon>Piroplasmida</taxon>
        <taxon>Theileriidae</taxon>
        <taxon>Theileria</taxon>
    </lineage>
</organism>
<evidence type="ECO:0000313" key="7">
    <source>
        <dbReference type="EMBL" id="CAI74535.1"/>
    </source>
</evidence>
<dbReference type="PANTHER" id="PTHR22846">
    <property type="entry name" value="WD40 REPEAT PROTEIN"/>
    <property type="match status" value="1"/>
</dbReference>
<dbReference type="OMA" id="NEASICK"/>
<evidence type="ECO:0000256" key="5">
    <source>
        <dbReference type="SAM" id="MobiDB-lite"/>
    </source>
</evidence>
<dbReference type="InParanoid" id="Q4UEF4"/>
<accession>Q4UEF4</accession>
<evidence type="ECO:0000256" key="4">
    <source>
        <dbReference type="ARBA" id="ARBA00023242"/>
    </source>
</evidence>
<dbReference type="SUPFAM" id="SSF50978">
    <property type="entry name" value="WD40 repeat-like"/>
    <property type="match status" value="1"/>
</dbReference>
<evidence type="ECO:0000256" key="1">
    <source>
        <dbReference type="ARBA" id="ARBA00004123"/>
    </source>
</evidence>
<dbReference type="PROSITE" id="PS50896">
    <property type="entry name" value="LISH"/>
    <property type="match status" value="1"/>
</dbReference>
<dbReference type="InterPro" id="IPR015943">
    <property type="entry name" value="WD40/YVTN_repeat-like_dom_sf"/>
</dbReference>
<keyword evidence="4" id="KW-0539">Nucleus</keyword>